<dbReference type="KEGG" id="msil:METEAL_36980"/>
<dbReference type="PANTHER" id="PTHR30346">
    <property type="entry name" value="TRANSCRIPTIONAL DUAL REGULATOR HCAR-RELATED"/>
    <property type="match status" value="1"/>
</dbReference>
<dbReference type="EMBL" id="AP027080">
    <property type="protein sequence ID" value="BDU74524.1"/>
    <property type="molecule type" value="Genomic_DNA"/>
</dbReference>
<accession>A0AA48KA10</accession>
<name>A0AA48KA10_9BACT</name>
<evidence type="ECO:0000313" key="7">
    <source>
        <dbReference type="EMBL" id="BDU74524.1"/>
    </source>
</evidence>
<dbReference type="CDD" id="cd08411">
    <property type="entry name" value="PBP2_OxyR"/>
    <property type="match status" value="1"/>
</dbReference>
<keyword evidence="3" id="KW-0238">DNA-binding</keyword>
<keyword evidence="8" id="KW-1185">Reference proteome</keyword>
<dbReference type="InterPro" id="IPR036390">
    <property type="entry name" value="WH_DNA-bd_sf"/>
</dbReference>
<dbReference type="RefSeq" id="WP_316413200.1">
    <property type="nucleotide sequence ID" value="NZ_AP027080.1"/>
</dbReference>
<dbReference type="FunFam" id="1.10.10.10:FF:000001">
    <property type="entry name" value="LysR family transcriptional regulator"/>
    <property type="match status" value="1"/>
</dbReference>
<keyword evidence="2" id="KW-0805">Transcription regulation</keyword>
<dbReference type="InterPro" id="IPR005119">
    <property type="entry name" value="LysR_subst-bd"/>
</dbReference>
<dbReference type="PRINTS" id="PR00039">
    <property type="entry name" value="HTHLYSR"/>
</dbReference>
<dbReference type="SUPFAM" id="SSF46785">
    <property type="entry name" value="Winged helix' DNA-binding domain"/>
    <property type="match status" value="1"/>
</dbReference>
<dbReference type="PANTHER" id="PTHR30346:SF26">
    <property type="entry name" value="HYDROGEN PEROXIDE-INDUCIBLE GENES ACTIVATOR"/>
    <property type="match status" value="1"/>
</dbReference>
<proteinExistence type="inferred from homology"/>
<dbReference type="GO" id="GO:0003700">
    <property type="term" value="F:DNA-binding transcription factor activity"/>
    <property type="evidence" value="ECO:0007669"/>
    <property type="project" value="InterPro"/>
</dbReference>
<evidence type="ECO:0000259" key="6">
    <source>
        <dbReference type="PROSITE" id="PS50931"/>
    </source>
</evidence>
<dbReference type="GO" id="GO:0003677">
    <property type="term" value="F:DNA binding"/>
    <property type="evidence" value="ECO:0007669"/>
    <property type="project" value="UniProtKB-KW"/>
</dbReference>
<dbReference type="AlphaFoldDB" id="A0AA48KA10"/>
<dbReference type="Gene3D" id="3.40.190.10">
    <property type="entry name" value="Periplasmic binding protein-like II"/>
    <property type="match status" value="2"/>
</dbReference>
<dbReference type="Pfam" id="PF03466">
    <property type="entry name" value="LysR_substrate"/>
    <property type="match status" value="1"/>
</dbReference>
<dbReference type="Proteomes" id="UP001238179">
    <property type="component" value="Chromosome"/>
</dbReference>
<evidence type="ECO:0000256" key="1">
    <source>
        <dbReference type="ARBA" id="ARBA00009437"/>
    </source>
</evidence>
<dbReference type="Gene3D" id="1.10.10.10">
    <property type="entry name" value="Winged helix-like DNA-binding domain superfamily/Winged helix DNA-binding domain"/>
    <property type="match status" value="1"/>
</dbReference>
<dbReference type="SUPFAM" id="SSF53850">
    <property type="entry name" value="Periplasmic binding protein-like II"/>
    <property type="match status" value="1"/>
</dbReference>
<keyword evidence="5" id="KW-0804">Transcription</keyword>
<dbReference type="Pfam" id="PF00126">
    <property type="entry name" value="HTH_1"/>
    <property type="match status" value="1"/>
</dbReference>
<evidence type="ECO:0000256" key="3">
    <source>
        <dbReference type="ARBA" id="ARBA00023125"/>
    </source>
</evidence>
<evidence type="ECO:0000256" key="2">
    <source>
        <dbReference type="ARBA" id="ARBA00023015"/>
    </source>
</evidence>
<feature type="domain" description="HTH lysR-type" evidence="6">
    <location>
        <begin position="7"/>
        <end position="64"/>
    </location>
</feature>
<dbReference type="GO" id="GO:0032993">
    <property type="term" value="C:protein-DNA complex"/>
    <property type="evidence" value="ECO:0007669"/>
    <property type="project" value="TreeGrafter"/>
</dbReference>
<dbReference type="InterPro" id="IPR000847">
    <property type="entry name" value="LysR_HTH_N"/>
</dbReference>
<evidence type="ECO:0000256" key="5">
    <source>
        <dbReference type="ARBA" id="ARBA00023163"/>
    </source>
</evidence>
<dbReference type="InterPro" id="IPR036388">
    <property type="entry name" value="WH-like_DNA-bd_sf"/>
</dbReference>
<sequence>MALPLPLTLRQLQYVLAVAETLNFRRAAEACAVAQPALSAQIAALEAALGVRIFERGRGGVVVTPAGAALVARARGILLASGELVQEARSRQDPLAGPLRLGIIPTLAPYLLPELAPRLRRAFPALVPQWLEERTPVLVRSLQEGHLDAALLAVEAELEDLEWFPLGKDPFLLTLPEAHPLARERGPFPLERLDGERLLLLEDGHCLRDQALAACSRSRIEELGYRATSLPTLVQMVASGLGVTLLPRLAVPTETARAAVAVRPLVDPPPFRTLALAWRAGSYLKPATERLAEVMKGAVEAVA</sequence>
<organism evidence="7 8">
    <name type="scientific">Mesoterricola silvestris</name>
    <dbReference type="NCBI Taxonomy" id="2927979"/>
    <lineage>
        <taxon>Bacteria</taxon>
        <taxon>Pseudomonadati</taxon>
        <taxon>Acidobacteriota</taxon>
        <taxon>Holophagae</taxon>
        <taxon>Holophagales</taxon>
        <taxon>Holophagaceae</taxon>
        <taxon>Mesoterricola</taxon>
    </lineage>
</organism>
<gene>
    <name evidence="7" type="ORF">METEAL_36980</name>
</gene>
<evidence type="ECO:0000256" key="4">
    <source>
        <dbReference type="ARBA" id="ARBA00023159"/>
    </source>
</evidence>
<keyword evidence="4" id="KW-0010">Activator</keyword>
<comment type="similarity">
    <text evidence="1">Belongs to the LysR transcriptional regulatory family.</text>
</comment>
<evidence type="ECO:0000313" key="8">
    <source>
        <dbReference type="Proteomes" id="UP001238179"/>
    </source>
</evidence>
<reference evidence="8" key="1">
    <citation type="journal article" date="2023" name="Int. J. Syst. Evol. Microbiol.">
        <title>Mesoterricola silvestris gen. nov., sp. nov., Mesoterricola sediminis sp. nov., Geothrix oryzae sp. nov., Geothrix edaphica sp. nov., Geothrix rubra sp. nov., and Geothrix limicola sp. nov., six novel members of Acidobacteriota isolated from soils.</title>
        <authorList>
            <person name="Itoh H."/>
            <person name="Sugisawa Y."/>
            <person name="Mise K."/>
            <person name="Xu Z."/>
            <person name="Kuniyasu M."/>
            <person name="Ushijima N."/>
            <person name="Kawano K."/>
            <person name="Kobayashi E."/>
            <person name="Shiratori Y."/>
            <person name="Masuda Y."/>
            <person name="Senoo K."/>
        </authorList>
    </citation>
    <scope>NUCLEOTIDE SEQUENCE [LARGE SCALE GENOMIC DNA]</scope>
    <source>
        <strain evidence="8">W79</strain>
    </source>
</reference>
<dbReference type="PROSITE" id="PS50931">
    <property type="entry name" value="HTH_LYSR"/>
    <property type="match status" value="1"/>
</dbReference>
<protein>
    <submittedName>
        <fullName evidence="7">LysR family transcriptional regulator</fullName>
    </submittedName>
</protein>